<protein>
    <submittedName>
        <fullName evidence="2">Putative membrane-anchored protein</fullName>
    </submittedName>
</protein>
<reference evidence="2 3" key="1">
    <citation type="submission" date="2019-03" db="EMBL/GenBank/DDBJ databases">
        <title>Genomic Encyclopedia of Type Strains, Phase III (KMG-III): the genomes of soil and plant-associated and newly described type strains.</title>
        <authorList>
            <person name="Whitman W."/>
        </authorList>
    </citation>
    <scope>NUCLEOTIDE SEQUENCE [LARGE SCALE GENOMIC DNA]</scope>
    <source>
        <strain evidence="2 3">CGMCC 1.7002</strain>
    </source>
</reference>
<sequence length="422" mass="47692">MHSKHLQFTDHPNRAQALGEIHARPVQPLGPEGRLRRVATYFGREPGRHDQMREEFASWCHKNQIKPQFMTDRQARYQVDDYDVTWQLHSEHVSITWMPENVPDDPWPQNIGLEAITAAKLLVTTRVDLINADTIHQTALEGFRRASLSYAKVEEGMAEIATDFLPDQDGFTRIEFAGAGITDVRRGVIARYLLEVETFRSLALVALPVAQDIGPRVDNVERGLENILKRLNSETDSQINEELLTELNKLALETAHFHGETNTLFAASYSYDQLVRHRLGLLEEKRMTGHTNMARYLSNRMDPAMATCAALQNRLNALTDRLTRATELLNTKVSIEIHKQNQDALKAISDTSVSQYKLQTTVEGLSTIAITYYALGVIGYILAGLHIEGMPSKTIMLAIAAPFVLALTWLAMRHIRQLHSKH</sequence>
<dbReference type="AlphaFoldDB" id="A0A4R6VLC2"/>
<dbReference type="RefSeq" id="WP_133572557.1">
    <property type="nucleotide sequence ID" value="NZ_SNYR01000002.1"/>
</dbReference>
<feature type="transmembrane region" description="Helical" evidence="1">
    <location>
        <begin position="395"/>
        <end position="412"/>
    </location>
</feature>
<dbReference type="Pfam" id="PF11902">
    <property type="entry name" value="DUF3422"/>
    <property type="match status" value="1"/>
</dbReference>
<name>A0A4R6VLC2_9HYPH</name>
<organism evidence="2 3">
    <name type="scientific">Maritalea mobilis</name>
    <dbReference type="NCBI Taxonomy" id="483324"/>
    <lineage>
        <taxon>Bacteria</taxon>
        <taxon>Pseudomonadati</taxon>
        <taxon>Pseudomonadota</taxon>
        <taxon>Alphaproteobacteria</taxon>
        <taxon>Hyphomicrobiales</taxon>
        <taxon>Devosiaceae</taxon>
        <taxon>Maritalea</taxon>
    </lineage>
</organism>
<dbReference type="InterPro" id="IPR021830">
    <property type="entry name" value="DUF3422"/>
</dbReference>
<dbReference type="Proteomes" id="UP000295391">
    <property type="component" value="Unassembled WGS sequence"/>
</dbReference>
<dbReference type="OrthoDB" id="9767470at2"/>
<dbReference type="EMBL" id="SNYR01000002">
    <property type="protein sequence ID" value="TDQ63907.1"/>
    <property type="molecule type" value="Genomic_DNA"/>
</dbReference>
<keyword evidence="3" id="KW-1185">Reference proteome</keyword>
<accession>A0A4R6VLC2</accession>
<keyword evidence="1" id="KW-0472">Membrane</keyword>
<proteinExistence type="predicted"/>
<evidence type="ECO:0000313" key="3">
    <source>
        <dbReference type="Proteomes" id="UP000295391"/>
    </source>
</evidence>
<keyword evidence="1" id="KW-0812">Transmembrane</keyword>
<comment type="caution">
    <text evidence="2">The sequence shown here is derived from an EMBL/GenBank/DDBJ whole genome shotgun (WGS) entry which is preliminary data.</text>
</comment>
<evidence type="ECO:0000256" key="1">
    <source>
        <dbReference type="SAM" id="Phobius"/>
    </source>
</evidence>
<keyword evidence="1" id="KW-1133">Transmembrane helix</keyword>
<gene>
    <name evidence="2" type="ORF">ATL17_1916</name>
</gene>
<evidence type="ECO:0000313" key="2">
    <source>
        <dbReference type="EMBL" id="TDQ63907.1"/>
    </source>
</evidence>
<feature type="transmembrane region" description="Helical" evidence="1">
    <location>
        <begin position="364"/>
        <end position="383"/>
    </location>
</feature>